<feature type="transmembrane region" description="Helical" evidence="1">
    <location>
        <begin position="179"/>
        <end position="197"/>
    </location>
</feature>
<accession>A0A9J6E008</accession>
<dbReference type="GO" id="GO:0004222">
    <property type="term" value="F:metalloendopeptidase activity"/>
    <property type="evidence" value="ECO:0007669"/>
    <property type="project" value="InterPro"/>
</dbReference>
<dbReference type="SUPFAM" id="SSF55486">
    <property type="entry name" value="Metalloproteases ('zincins'), catalytic domain"/>
    <property type="match status" value="1"/>
</dbReference>
<dbReference type="InterPro" id="IPR000718">
    <property type="entry name" value="Peptidase_M13"/>
</dbReference>
<dbReference type="GO" id="GO:0005886">
    <property type="term" value="C:plasma membrane"/>
    <property type="evidence" value="ECO:0007669"/>
    <property type="project" value="TreeGrafter"/>
</dbReference>
<comment type="caution">
    <text evidence="2">The sequence shown here is derived from an EMBL/GenBank/DDBJ whole genome shotgun (WGS) entry which is preliminary data.</text>
</comment>
<sequence>MDALFRVYTARDIWFHTAWWFVQAVGLVAANSLFSTLKVHPLGKALTSIVCAIHVDDSYSTLLATNYKSHLTTTEWHIVTRLLNNIRAVAEEKVRSLTTLTSSSRSALATMLANTDSVIWTLHGFDNSAALEILYGSGYTKAENFFAEWLWTRQQIQQIRPTAVHTEASTVFGILLRRLGWYNAALINVISISPAALGPPFHYSSGTSAMLYGGLGYLIAVETVFTFNSLFYISQDDDALSPTALTSRRTLWSKFTCDSDKYHVLFPDHPAVEVAYSAYARFKNQSVDLPLQGLKRYRLEQLYFINYCHTGCYINKKGAHVNPA</sequence>
<protein>
    <submittedName>
        <fullName evidence="2">Uncharacterized protein</fullName>
    </submittedName>
</protein>
<keyword evidence="3" id="KW-1185">Reference proteome</keyword>
<name>A0A9J6E008_RHIMP</name>
<gene>
    <name evidence="2" type="ORF">HPB51_004688</name>
</gene>
<dbReference type="AlphaFoldDB" id="A0A9J6E008"/>
<reference evidence="2" key="1">
    <citation type="journal article" date="2020" name="Cell">
        <title>Large-Scale Comparative Analyses of Tick Genomes Elucidate Their Genetic Diversity and Vector Capacities.</title>
        <authorList>
            <consortium name="Tick Genome and Microbiome Consortium (TIGMIC)"/>
            <person name="Jia N."/>
            <person name="Wang J."/>
            <person name="Shi W."/>
            <person name="Du L."/>
            <person name="Sun Y."/>
            <person name="Zhan W."/>
            <person name="Jiang J.F."/>
            <person name="Wang Q."/>
            <person name="Zhang B."/>
            <person name="Ji P."/>
            <person name="Bell-Sakyi L."/>
            <person name="Cui X.M."/>
            <person name="Yuan T.T."/>
            <person name="Jiang B.G."/>
            <person name="Yang W.F."/>
            <person name="Lam T.T."/>
            <person name="Chang Q.C."/>
            <person name="Ding S.J."/>
            <person name="Wang X.J."/>
            <person name="Zhu J.G."/>
            <person name="Ruan X.D."/>
            <person name="Zhao L."/>
            <person name="Wei J.T."/>
            <person name="Ye R.Z."/>
            <person name="Que T.C."/>
            <person name="Du C.H."/>
            <person name="Zhou Y.H."/>
            <person name="Cheng J.X."/>
            <person name="Dai P.F."/>
            <person name="Guo W.B."/>
            <person name="Han X.H."/>
            <person name="Huang E.J."/>
            <person name="Li L.F."/>
            <person name="Wei W."/>
            <person name="Gao Y.C."/>
            <person name="Liu J.Z."/>
            <person name="Shao H.Z."/>
            <person name="Wang X."/>
            <person name="Wang C.C."/>
            <person name="Yang T.C."/>
            <person name="Huo Q.B."/>
            <person name="Li W."/>
            <person name="Chen H.Y."/>
            <person name="Chen S.E."/>
            <person name="Zhou L.G."/>
            <person name="Ni X.B."/>
            <person name="Tian J.H."/>
            <person name="Sheng Y."/>
            <person name="Liu T."/>
            <person name="Pan Y.S."/>
            <person name="Xia L.Y."/>
            <person name="Li J."/>
            <person name="Zhao F."/>
            <person name="Cao W.C."/>
        </authorList>
    </citation>
    <scope>NUCLEOTIDE SEQUENCE</scope>
    <source>
        <strain evidence="2">Rmic-2018</strain>
    </source>
</reference>
<proteinExistence type="predicted"/>
<keyword evidence="1" id="KW-1133">Transmembrane helix</keyword>
<dbReference type="GO" id="GO:0016485">
    <property type="term" value="P:protein processing"/>
    <property type="evidence" value="ECO:0007669"/>
    <property type="project" value="TreeGrafter"/>
</dbReference>
<feature type="transmembrane region" description="Helical" evidence="1">
    <location>
        <begin position="13"/>
        <end position="34"/>
    </location>
</feature>
<evidence type="ECO:0000313" key="3">
    <source>
        <dbReference type="Proteomes" id="UP000821866"/>
    </source>
</evidence>
<evidence type="ECO:0000256" key="1">
    <source>
        <dbReference type="SAM" id="Phobius"/>
    </source>
</evidence>
<dbReference type="PROSITE" id="PS51885">
    <property type="entry name" value="NEPRILYSIN"/>
    <property type="match status" value="1"/>
</dbReference>
<reference evidence="2" key="2">
    <citation type="submission" date="2021-09" db="EMBL/GenBank/DDBJ databases">
        <authorList>
            <person name="Jia N."/>
            <person name="Wang J."/>
            <person name="Shi W."/>
            <person name="Du L."/>
            <person name="Sun Y."/>
            <person name="Zhan W."/>
            <person name="Jiang J."/>
            <person name="Wang Q."/>
            <person name="Zhang B."/>
            <person name="Ji P."/>
            <person name="Sakyi L.B."/>
            <person name="Cui X."/>
            <person name="Yuan T."/>
            <person name="Jiang B."/>
            <person name="Yang W."/>
            <person name="Lam T.T.-Y."/>
            <person name="Chang Q."/>
            <person name="Ding S."/>
            <person name="Wang X."/>
            <person name="Zhu J."/>
            <person name="Ruan X."/>
            <person name="Zhao L."/>
            <person name="Wei J."/>
            <person name="Que T."/>
            <person name="Du C."/>
            <person name="Cheng J."/>
            <person name="Dai P."/>
            <person name="Han X."/>
            <person name="Huang E."/>
            <person name="Gao Y."/>
            <person name="Liu J."/>
            <person name="Shao H."/>
            <person name="Ye R."/>
            <person name="Li L."/>
            <person name="Wei W."/>
            <person name="Wang X."/>
            <person name="Wang C."/>
            <person name="Huo Q."/>
            <person name="Li W."/>
            <person name="Guo W."/>
            <person name="Chen H."/>
            <person name="Chen S."/>
            <person name="Zhou L."/>
            <person name="Zhou L."/>
            <person name="Ni X."/>
            <person name="Tian J."/>
            <person name="Zhou Y."/>
            <person name="Sheng Y."/>
            <person name="Liu T."/>
            <person name="Pan Y."/>
            <person name="Xia L."/>
            <person name="Li J."/>
            <person name="Zhao F."/>
            <person name="Cao W."/>
        </authorList>
    </citation>
    <scope>NUCLEOTIDE SEQUENCE</scope>
    <source>
        <strain evidence="2">Rmic-2018</strain>
        <tissue evidence="2">Larvae</tissue>
    </source>
</reference>
<dbReference type="EMBL" id="JABSTU010000006">
    <property type="protein sequence ID" value="KAH8027336.1"/>
    <property type="molecule type" value="Genomic_DNA"/>
</dbReference>
<dbReference type="Proteomes" id="UP000821866">
    <property type="component" value="Chromosome 4"/>
</dbReference>
<evidence type="ECO:0000313" key="2">
    <source>
        <dbReference type="EMBL" id="KAH8027336.1"/>
    </source>
</evidence>
<dbReference type="PANTHER" id="PTHR11733:SF241">
    <property type="entry name" value="GH26575P-RELATED"/>
    <property type="match status" value="1"/>
</dbReference>
<keyword evidence="1" id="KW-0812">Transmembrane</keyword>
<dbReference type="InterPro" id="IPR024079">
    <property type="entry name" value="MetalloPept_cat_dom_sf"/>
</dbReference>
<keyword evidence="1" id="KW-0472">Membrane</keyword>
<dbReference type="Gene3D" id="3.40.390.10">
    <property type="entry name" value="Collagenase (Catalytic Domain)"/>
    <property type="match status" value="1"/>
</dbReference>
<feature type="transmembrane region" description="Helical" evidence="1">
    <location>
        <begin position="209"/>
        <end position="233"/>
    </location>
</feature>
<organism evidence="2 3">
    <name type="scientific">Rhipicephalus microplus</name>
    <name type="common">Cattle tick</name>
    <name type="synonym">Boophilus microplus</name>
    <dbReference type="NCBI Taxonomy" id="6941"/>
    <lineage>
        <taxon>Eukaryota</taxon>
        <taxon>Metazoa</taxon>
        <taxon>Ecdysozoa</taxon>
        <taxon>Arthropoda</taxon>
        <taxon>Chelicerata</taxon>
        <taxon>Arachnida</taxon>
        <taxon>Acari</taxon>
        <taxon>Parasitiformes</taxon>
        <taxon>Ixodida</taxon>
        <taxon>Ixodoidea</taxon>
        <taxon>Ixodidae</taxon>
        <taxon>Rhipicephalinae</taxon>
        <taxon>Rhipicephalus</taxon>
        <taxon>Boophilus</taxon>
    </lineage>
</organism>
<dbReference type="PANTHER" id="PTHR11733">
    <property type="entry name" value="ZINC METALLOPROTEASE FAMILY M13 NEPRILYSIN-RELATED"/>
    <property type="match status" value="1"/>
</dbReference>